<sequence>MTGAPTEVEKFSWLINNFVRDVPGVKHAIVVSSDGLLLAAADGLETERAEQLSAVASGLLSLAQGVSDLFDQGRYEQTIVRMQRGFLFITTIADSCCFTVLAQEKSDTKLIAYQMALLVEKAGHVLTPGLRNQLRDAVVY</sequence>
<dbReference type="Pfam" id="PF03259">
    <property type="entry name" value="Robl_LC7"/>
    <property type="match status" value="1"/>
</dbReference>
<dbReference type="RefSeq" id="WP_179641861.1">
    <property type="nucleotide sequence ID" value="NZ_BAAAYY010000002.1"/>
</dbReference>
<dbReference type="PANTHER" id="PTHR36222">
    <property type="entry name" value="SERINE PROTEASE INHIBITOR RV3364C"/>
    <property type="match status" value="1"/>
</dbReference>
<proteinExistence type="predicted"/>
<evidence type="ECO:0000313" key="2">
    <source>
        <dbReference type="EMBL" id="NYE45681.1"/>
    </source>
</evidence>
<dbReference type="Proteomes" id="UP000589036">
    <property type="component" value="Unassembled WGS sequence"/>
</dbReference>
<dbReference type="AlphaFoldDB" id="A0A852TQ81"/>
<dbReference type="InterPro" id="IPR004942">
    <property type="entry name" value="Roadblock/LAMTOR2_dom"/>
</dbReference>
<dbReference type="SMART" id="SM00960">
    <property type="entry name" value="Robl_LC7"/>
    <property type="match status" value="1"/>
</dbReference>
<dbReference type="Gene3D" id="3.30.450.30">
    <property type="entry name" value="Dynein light chain 2a, cytoplasmic"/>
    <property type="match status" value="1"/>
</dbReference>
<reference evidence="2 3" key="1">
    <citation type="submission" date="2020-07" db="EMBL/GenBank/DDBJ databases">
        <title>Sequencing the genomes of 1000 actinobacteria strains.</title>
        <authorList>
            <person name="Klenk H.-P."/>
        </authorList>
    </citation>
    <scope>NUCLEOTIDE SEQUENCE [LARGE SCALE GENOMIC DNA]</scope>
    <source>
        <strain evidence="2 3">CXB654</strain>
    </source>
</reference>
<protein>
    <recommendedName>
        <fullName evidence="1">Roadblock/LAMTOR2 domain-containing protein</fullName>
    </recommendedName>
</protein>
<accession>A0A852TQ81</accession>
<dbReference type="PANTHER" id="PTHR36222:SF1">
    <property type="entry name" value="SERINE PROTEASE INHIBITOR RV3364C"/>
    <property type="match status" value="1"/>
</dbReference>
<keyword evidence="3" id="KW-1185">Reference proteome</keyword>
<evidence type="ECO:0000313" key="3">
    <source>
        <dbReference type="Proteomes" id="UP000589036"/>
    </source>
</evidence>
<organism evidence="2 3">
    <name type="scientific">Spinactinospora alkalitolerans</name>
    <dbReference type="NCBI Taxonomy" id="687207"/>
    <lineage>
        <taxon>Bacteria</taxon>
        <taxon>Bacillati</taxon>
        <taxon>Actinomycetota</taxon>
        <taxon>Actinomycetes</taxon>
        <taxon>Streptosporangiales</taxon>
        <taxon>Nocardiopsidaceae</taxon>
        <taxon>Spinactinospora</taxon>
    </lineage>
</organism>
<gene>
    <name evidence="2" type="ORF">HDA32_000801</name>
</gene>
<dbReference type="SUPFAM" id="SSF103196">
    <property type="entry name" value="Roadblock/LC7 domain"/>
    <property type="match status" value="1"/>
</dbReference>
<comment type="caution">
    <text evidence="2">The sequence shown here is derived from an EMBL/GenBank/DDBJ whole genome shotgun (WGS) entry which is preliminary data.</text>
</comment>
<feature type="domain" description="Roadblock/LAMTOR2" evidence="1">
    <location>
        <begin position="12"/>
        <end position="102"/>
    </location>
</feature>
<name>A0A852TQ81_9ACTN</name>
<evidence type="ECO:0000259" key="1">
    <source>
        <dbReference type="SMART" id="SM00960"/>
    </source>
</evidence>
<dbReference type="EMBL" id="JACCCC010000001">
    <property type="protein sequence ID" value="NYE45681.1"/>
    <property type="molecule type" value="Genomic_DNA"/>
</dbReference>
<dbReference type="InterPro" id="IPR053141">
    <property type="entry name" value="Mycobact_SerProt_Inhib_Rv3364c"/>
</dbReference>